<reference evidence="1 2" key="1">
    <citation type="submission" date="2022-10" db="EMBL/GenBank/DDBJ databases">
        <title>Chitinophaga nivalis PC15 sp. nov., isolated from Pyeongchang county, South Korea.</title>
        <authorList>
            <person name="Trinh H.N."/>
        </authorList>
    </citation>
    <scope>NUCLEOTIDE SEQUENCE [LARGE SCALE GENOMIC DNA]</scope>
    <source>
        <strain evidence="1 2">PC14</strain>
    </source>
</reference>
<proteinExistence type="predicted"/>
<gene>
    <name evidence="1" type="ORF">OL497_11515</name>
</gene>
<protein>
    <submittedName>
        <fullName evidence="1">Collagen-like protein</fullName>
    </submittedName>
</protein>
<dbReference type="RefSeq" id="WP_264730217.1">
    <property type="nucleotide sequence ID" value="NZ_JAPDNR010000001.1"/>
</dbReference>
<evidence type="ECO:0000313" key="2">
    <source>
        <dbReference type="Proteomes" id="UP001207742"/>
    </source>
</evidence>
<organism evidence="1 2">
    <name type="scientific">Chitinophaga nivalis</name>
    <dbReference type="NCBI Taxonomy" id="2991709"/>
    <lineage>
        <taxon>Bacteria</taxon>
        <taxon>Pseudomonadati</taxon>
        <taxon>Bacteroidota</taxon>
        <taxon>Chitinophagia</taxon>
        <taxon>Chitinophagales</taxon>
        <taxon>Chitinophagaceae</taxon>
        <taxon>Chitinophaga</taxon>
    </lineage>
</organism>
<name>A0ABT3IKQ1_9BACT</name>
<dbReference type="EMBL" id="JAPDNS010000001">
    <property type="protein sequence ID" value="MCW3484526.1"/>
    <property type="molecule type" value="Genomic_DNA"/>
</dbReference>
<comment type="caution">
    <text evidence="1">The sequence shown here is derived from an EMBL/GenBank/DDBJ whole genome shotgun (WGS) entry which is preliminary data.</text>
</comment>
<dbReference type="Proteomes" id="UP001207742">
    <property type="component" value="Unassembled WGS sequence"/>
</dbReference>
<keyword evidence="2" id="KW-1185">Reference proteome</keyword>
<evidence type="ECO:0000313" key="1">
    <source>
        <dbReference type="EMBL" id="MCW3484526.1"/>
    </source>
</evidence>
<accession>A0ABT3IKQ1</accession>
<sequence>MKRRQLITPLVLLAGLFLAVFMISCSKKGDAGPAGATGPAGPKGDPGAGSGVIYSDWLDVSFKPDTIHLVGGRIDTIGYYAFIDAPKLTQTLLNSADVKVYVNTSDASDPVIISLPYHASSGLNIQVMAYTQRIQLDANADLGTIFANGKKYQQYRYIIVPGNTKARSAASVNWSDYASAKAYLGLKD</sequence>
<dbReference type="PROSITE" id="PS51257">
    <property type="entry name" value="PROKAR_LIPOPROTEIN"/>
    <property type="match status" value="1"/>
</dbReference>